<feature type="region of interest" description="Disordered" evidence="12">
    <location>
        <begin position="315"/>
        <end position="340"/>
    </location>
</feature>
<evidence type="ECO:0000313" key="15">
    <source>
        <dbReference type="Proteomes" id="UP000306102"/>
    </source>
</evidence>
<keyword evidence="5 10" id="KW-0547">Nucleotide-binding</keyword>
<feature type="domain" description="Protein kinase" evidence="13">
    <location>
        <begin position="86"/>
        <end position="323"/>
    </location>
</feature>
<keyword evidence="15" id="KW-1185">Reference proteome</keyword>
<reference evidence="14 15" key="1">
    <citation type="journal article" date="2018" name="Proc. Natl. Acad. Sci. U.S.A.">
        <title>Draft genome sequence of Camellia sinensis var. sinensis provides insights into the evolution of the tea genome and tea quality.</title>
        <authorList>
            <person name="Wei C."/>
            <person name="Yang H."/>
            <person name="Wang S."/>
            <person name="Zhao J."/>
            <person name="Liu C."/>
            <person name="Gao L."/>
            <person name="Xia E."/>
            <person name="Lu Y."/>
            <person name="Tai Y."/>
            <person name="She G."/>
            <person name="Sun J."/>
            <person name="Cao H."/>
            <person name="Tong W."/>
            <person name="Gao Q."/>
            <person name="Li Y."/>
            <person name="Deng W."/>
            <person name="Jiang X."/>
            <person name="Wang W."/>
            <person name="Chen Q."/>
            <person name="Zhang S."/>
            <person name="Li H."/>
            <person name="Wu J."/>
            <person name="Wang P."/>
            <person name="Li P."/>
            <person name="Shi C."/>
            <person name="Zheng F."/>
            <person name="Jian J."/>
            <person name="Huang B."/>
            <person name="Shan D."/>
            <person name="Shi M."/>
            <person name="Fang C."/>
            <person name="Yue Y."/>
            <person name="Li F."/>
            <person name="Li D."/>
            <person name="Wei S."/>
            <person name="Han B."/>
            <person name="Jiang C."/>
            <person name="Yin Y."/>
            <person name="Xia T."/>
            <person name="Zhang Z."/>
            <person name="Bennetzen J.L."/>
            <person name="Zhao S."/>
            <person name="Wan X."/>
        </authorList>
    </citation>
    <scope>NUCLEOTIDE SEQUENCE [LARGE SCALE GENOMIC DNA]</scope>
    <source>
        <strain evidence="15">cv. Shuchazao</strain>
        <tissue evidence="14">Leaf</tissue>
    </source>
</reference>
<evidence type="ECO:0000256" key="3">
    <source>
        <dbReference type="ARBA" id="ARBA00022527"/>
    </source>
</evidence>
<evidence type="ECO:0000256" key="12">
    <source>
        <dbReference type="SAM" id="MobiDB-lite"/>
    </source>
</evidence>
<dbReference type="InterPro" id="IPR011009">
    <property type="entry name" value="Kinase-like_dom_sf"/>
</dbReference>
<name>A0A4S4DZV5_CAMSN</name>
<dbReference type="PANTHER" id="PTHR48016:SF29">
    <property type="entry name" value="MITOGEN-ACTIVATED PROTEIN KINASE KINASE KINASE 1-RELATED"/>
    <property type="match status" value="1"/>
</dbReference>
<evidence type="ECO:0000256" key="9">
    <source>
        <dbReference type="ARBA" id="ARBA00048329"/>
    </source>
</evidence>
<evidence type="ECO:0000256" key="7">
    <source>
        <dbReference type="ARBA" id="ARBA00022840"/>
    </source>
</evidence>
<organism evidence="14 15">
    <name type="scientific">Camellia sinensis var. sinensis</name>
    <name type="common">China tea</name>
    <dbReference type="NCBI Taxonomy" id="542762"/>
    <lineage>
        <taxon>Eukaryota</taxon>
        <taxon>Viridiplantae</taxon>
        <taxon>Streptophyta</taxon>
        <taxon>Embryophyta</taxon>
        <taxon>Tracheophyta</taxon>
        <taxon>Spermatophyta</taxon>
        <taxon>Magnoliopsida</taxon>
        <taxon>eudicotyledons</taxon>
        <taxon>Gunneridae</taxon>
        <taxon>Pentapetalae</taxon>
        <taxon>asterids</taxon>
        <taxon>Ericales</taxon>
        <taxon>Theaceae</taxon>
        <taxon>Camellia</taxon>
    </lineage>
</organism>
<evidence type="ECO:0000256" key="4">
    <source>
        <dbReference type="ARBA" id="ARBA00022679"/>
    </source>
</evidence>
<keyword evidence="3 11" id="KW-0723">Serine/threonine-protein kinase</keyword>
<dbReference type="PANTHER" id="PTHR48016">
    <property type="entry name" value="MAP KINASE KINASE KINASE SSK2-RELATED-RELATED"/>
    <property type="match status" value="1"/>
</dbReference>
<evidence type="ECO:0000256" key="10">
    <source>
        <dbReference type="PROSITE-ProRule" id="PRU10141"/>
    </source>
</evidence>
<keyword evidence="7 10" id="KW-0067">ATP-binding</keyword>
<dbReference type="PROSITE" id="PS50011">
    <property type="entry name" value="PROTEIN_KINASE_DOM"/>
    <property type="match status" value="1"/>
</dbReference>
<dbReference type="SUPFAM" id="SSF56112">
    <property type="entry name" value="Protein kinase-like (PK-like)"/>
    <property type="match status" value="1"/>
</dbReference>
<dbReference type="STRING" id="542762.A0A4S4DZV5"/>
<evidence type="ECO:0000256" key="2">
    <source>
        <dbReference type="ARBA" id="ARBA00012406"/>
    </source>
</evidence>
<keyword evidence="6" id="KW-0418">Kinase</keyword>
<keyword evidence="4" id="KW-0808">Transferase</keyword>
<dbReference type="Gene3D" id="3.30.200.20">
    <property type="entry name" value="Phosphorylase Kinase, domain 1"/>
    <property type="match status" value="1"/>
</dbReference>
<dbReference type="InterPro" id="IPR050538">
    <property type="entry name" value="MAP_kinase_kinase_kinase"/>
</dbReference>
<feature type="region of interest" description="Disordered" evidence="12">
    <location>
        <begin position="1"/>
        <end position="21"/>
    </location>
</feature>
<dbReference type="GO" id="GO:0005524">
    <property type="term" value="F:ATP binding"/>
    <property type="evidence" value="ECO:0007669"/>
    <property type="project" value="UniProtKB-UniRule"/>
</dbReference>
<comment type="similarity">
    <text evidence="1">Belongs to the protein kinase superfamily. STE Ser/Thr protein kinase family. MAP kinase kinase kinase subfamily.</text>
</comment>
<proteinExistence type="inferred from homology"/>
<dbReference type="GO" id="GO:0005737">
    <property type="term" value="C:cytoplasm"/>
    <property type="evidence" value="ECO:0007669"/>
    <property type="project" value="TreeGrafter"/>
</dbReference>
<sequence length="340" mass="37543">MDNPITAKTSRSCGGGIEGVRPPVLAPPSSISLPSMDNSCSTWDILKSFAPDFNIDLSSAREYSSSDDDGEEIVSLNDRFSPTGDWVKGQLLGRGSFGSVYEGIADGGFFMAVKEVSLLDKETREGKVFPNLNRFLINDFCGDSSHPLCFVLLCFVQEIALLSHFEHENIVRYYGTDKDESNLYIFVELVTKGSLLSLYQKYNLQDSIVSSYTRQILHGLKYLHERNVVHRDIKCANILVHANGSVKLADFGLAKATELNDIKSCSPHWMAPEIQALFQIGRGVPPPVPDSLSSDARDFILRCLQVNPNDRPTAADLLDHPYVRRPLPSSSGSSSPYNFG</sequence>
<evidence type="ECO:0000256" key="1">
    <source>
        <dbReference type="ARBA" id="ARBA00006529"/>
    </source>
</evidence>
<dbReference type="InterPro" id="IPR008271">
    <property type="entry name" value="Ser/Thr_kinase_AS"/>
</dbReference>
<dbReference type="Proteomes" id="UP000306102">
    <property type="component" value="Unassembled WGS sequence"/>
</dbReference>
<feature type="compositionally biased region" description="Low complexity" evidence="12">
    <location>
        <begin position="329"/>
        <end position="340"/>
    </location>
</feature>
<evidence type="ECO:0000256" key="5">
    <source>
        <dbReference type="ARBA" id="ARBA00022741"/>
    </source>
</evidence>
<dbReference type="PROSITE" id="PS00107">
    <property type="entry name" value="PROTEIN_KINASE_ATP"/>
    <property type="match status" value="1"/>
</dbReference>
<dbReference type="EC" id="2.7.11.25" evidence="2"/>
<dbReference type="EMBL" id="SDRB02008801">
    <property type="protein sequence ID" value="THG09009.1"/>
    <property type="molecule type" value="Genomic_DNA"/>
</dbReference>
<feature type="binding site" evidence="10">
    <location>
        <position position="114"/>
    </location>
    <ligand>
        <name>ATP</name>
        <dbReference type="ChEBI" id="CHEBI:30616"/>
    </ligand>
</feature>
<comment type="catalytic activity">
    <reaction evidence="9">
        <text>L-seryl-[protein] + ATP = O-phospho-L-seryl-[protein] + ADP + H(+)</text>
        <dbReference type="Rhea" id="RHEA:17989"/>
        <dbReference type="Rhea" id="RHEA-COMP:9863"/>
        <dbReference type="Rhea" id="RHEA-COMP:11604"/>
        <dbReference type="ChEBI" id="CHEBI:15378"/>
        <dbReference type="ChEBI" id="CHEBI:29999"/>
        <dbReference type="ChEBI" id="CHEBI:30616"/>
        <dbReference type="ChEBI" id="CHEBI:83421"/>
        <dbReference type="ChEBI" id="CHEBI:456216"/>
        <dbReference type="EC" id="2.7.11.25"/>
    </reaction>
</comment>
<dbReference type="InterPro" id="IPR000719">
    <property type="entry name" value="Prot_kinase_dom"/>
</dbReference>
<evidence type="ECO:0000256" key="11">
    <source>
        <dbReference type="RuleBase" id="RU000304"/>
    </source>
</evidence>
<gene>
    <name evidence="14" type="ORF">TEA_026914</name>
</gene>
<dbReference type="SMART" id="SM00220">
    <property type="entry name" value="S_TKc"/>
    <property type="match status" value="1"/>
</dbReference>
<dbReference type="AlphaFoldDB" id="A0A4S4DZV5"/>
<evidence type="ECO:0000256" key="6">
    <source>
        <dbReference type="ARBA" id="ARBA00022777"/>
    </source>
</evidence>
<comment type="catalytic activity">
    <reaction evidence="8">
        <text>L-threonyl-[protein] + ATP = O-phospho-L-threonyl-[protein] + ADP + H(+)</text>
        <dbReference type="Rhea" id="RHEA:46608"/>
        <dbReference type="Rhea" id="RHEA-COMP:11060"/>
        <dbReference type="Rhea" id="RHEA-COMP:11605"/>
        <dbReference type="ChEBI" id="CHEBI:15378"/>
        <dbReference type="ChEBI" id="CHEBI:30013"/>
        <dbReference type="ChEBI" id="CHEBI:30616"/>
        <dbReference type="ChEBI" id="CHEBI:61977"/>
        <dbReference type="ChEBI" id="CHEBI:456216"/>
        <dbReference type="EC" id="2.7.11.25"/>
    </reaction>
</comment>
<dbReference type="GO" id="GO:0004709">
    <property type="term" value="F:MAP kinase kinase kinase activity"/>
    <property type="evidence" value="ECO:0007669"/>
    <property type="project" value="UniProtKB-EC"/>
</dbReference>
<evidence type="ECO:0000313" key="14">
    <source>
        <dbReference type="EMBL" id="THG09009.1"/>
    </source>
</evidence>
<dbReference type="PROSITE" id="PS00108">
    <property type="entry name" value="PROTEIN_KINASE_ST"/>
    <property type="match status" value="1"/>
</dbReference>
<protein>
    <recommendedName>
        <fullName evidence="2">mitogen-activated protein kinase kinase kinase</fullName>
        <ecNumber evidence="2">2.7.11.25</ecNumber>
    </recommendedName>
</protein>
<feature type="compositionally biased region" description="Polar residues" evidence="12">
    <location>
        <begin position="1"/>
        <end position="12"/>
    </location>
</feature>
<comment type="caution">
    <text evidence="14">The sequence shown here is derived from an EMBL/GenBank/DDBJ whole genome shotgun (WGS) entry which is preliminary data.</text>
</comment>
<dbReference type="InterPro" id="IPR017441">
    <property type="entry name" value="Protein_kinase_ATP_BS"/>
</dbReference>
<evidence type="ECO:0000256" key="8">
    <source>
        <dbReference type="ARBA" id="ARBA00047559"/>
    </source>
</evidence>
<accession>A0A4S4DZV5</accession>
<evidence type="ECO:0000259" key="13">
    <source>
        <dbReference type="PROSITE" id="PS50011"/>
    </source>
</evidence>
<dbReference type="Gene3D" id="1.10.510.10">
    <property type="entry name" value="Transferase(Phosphotransferase) domain 1"/>
    <property type="match status" value="2"/>
</dbReference>
<dbReference type="Pfam" id="PF00069">
    <property type="entry name" value="Pkinase"/>
    <property type="match status" value="1"/>
</dbReference>